<gene>
    <name evidence="1" type="ORF">ARMOST_02432</name>
</gene>
<protein>
    <submittedName>
        <fullName evidence="1">Uncharacterized protein</fullName>
    </submittedName>
</protein>
<organism evidence="1 2">
    <name type="scientific">Armillaria ostoyae</name>
    <name type="common">Armillaria root rot fungus</name>
    <dbReference type="NCBI Taxonomy" id="47428"/>
    <lineage>
        <taxon>Eukaryota</taxon>
        <taxon>Fungi</taxon>
        <taxon>Dikarya</taxon>
        <taxon>Basidiomycota</taxon>
        <taxon>Agaricomycotina</taxon>
        <taxon>Agaricomycetes</taxon>
        <taxon>Agaricomycetidae</taxon>
        <taxon>Agaricales</taxon>
        <taxon>Marasmiineae</taxon>
        <taxon>Physalacriaceae</taxon>
        <taxon>Armillaria</taxon>
    </lineage>
</organism>
<dbReference type="AlphaFoldDB" id="A0A284QRQ5"/>
<dbReference type="OrthoDB" id="10280401at2759"/>
<accession>A0A284QRQ5</accession>
<sequence>MAEDTIQALEYEGVAKSLVVETRIALATVIMQGPGPSRSPNFPSIADFLAFGPLKDIFDLPLWIIVSEKHLMPVVEAFHQQWTEQTPNQIILALVGSQSKQLRTKDQKRVYLQLACNALVCRGCSSPGLFFPQVLEHECCIYSLDPQTVGHPELEQKRVWTAKYLSRHETLMSAMPTFLRAIELDQATATVEGIALLKQFYHYLICHEAHPFDGSSKNIYMRHSFIEHMDKHFSGVGSVISYPEDFEIISSESTE</sequence>
<dbReference type="Proteomes" id="UP000219338">
    <property type="component" value="Unassembled WGS sequence"/>
</dbReference>
<evidence type="ECO:0000313" key="1">
    <source>
        <dbReference type="EMBL" id="SJK99145.1"/>
    </source>
</evidence>
<name>A0A284QRQ5_ARMOS</name>
<reference evidence="2" key="1">
    <citation type="journal article" date="2017" name="Nat. Ecol. Evol.">
        <title>Genome expansion and lineage-specific genetic innovations in the forest pathogenic fungi Armillaria.</title>
        <authorList>
            <person name="Sipos G."/>
            <person name="Prasanna A.N."/>
            <person name="Walter M.C."/>
            <person name="O'Connor E."/>
            <person name="Balint B."/>
            <person name="Krizsan K."/>
            <person name="Kiss B."/>
            <person name="Hess J."/>
            <person name="Varga T."/>
            <person name="Slot J."/>
            <person name="Riley R."/>
            <person name="Boka B."/>
            <person name="Rigling D."/>
            <person name="Barry K."/>
            <person name="Lee J."/>
            <person name="Mihaltcheva S."/>
            <person name="LaButti K."/>
            <person name="Lipzen A."/>
            <person name="Waldron R."/>
            <person name="Moloney N.M."/>
            <person name="Sperisen C."/>
            <person name="Kredics L."/>
            <person name="Vagvoelgyi C."/>
            <person name="Patrignani A."/>
            <person name="Fitzpatrick D."/>
            <person name="Nagy I."/>
            <person name="Doyle S."/>
            <person name="Anderson J.B."/>
            <person name="Grigoriev I.V."/>
            <person name="Gueldener U."/>
            <person name="Muensterkoetter M."/>
            <person name="Nagy L.G."/>
        </authorList>
    </citation>
    <scope>NUCLEOTIDE SEQUENCE [LARGE SCALE GENOMIC DNA]</scope>
    <source>
        <strain evidence="2">C18/9</strain>
    </source>
</reference>
<evidence type="ECO:0000313" key="2">
    <source>
        <dbReference type="Proteomes" id="UP000219338"/>
    </source>
</evidence>
<proteinExistence type="predicted"/>
<keyword evidence="2" id="KW-1185">Reference proteome</keyword>
<dbReference type="EMBL" id="FUEG01000001">
    <property type="protein sequence ID" value="SJK99145.1"/>
    <property type="molecule type" value="Genomic_DNA"/>
</dbReference>